<feature type="transmembrane region" description="Helical" evidence="1">
    <location>
        <begin position="6"/>
        <end position="27"/>
    </location>
</feature>
<dbReference type="EMBL" id="JAAGRQ010000012">
    <property type="protein sequence ID" value="NDY55965.1"/>
    <property type="molecule type" value="Genomic_DNA"/>
</dbReference>
<protein>
    <submittedName>
        <fullName evidence="2">Uncharacterized protein</fullName>
    </submittedName>
</protein>
<organism evidence="2 3">
    <name type="scientific">Desulfolutivibrio sulfodismutans</name>
    <dbReference type="NCBI Taxonomy" id="63561"/>
    <lineage>
        <taxon>Bacteria</taxon>
        <taxon>Pseudomonadati</taxon>
        <taxon>Thermodesulfobacteriota</taxon>
        <taxon>Desulfovibrionia</taxon>
        <taxon>Desulfovibrionales</taxon>
        <taxon>Desulfovibrionaceae</taxon>
        <taxon>Desulfolutivibrio</taxon>
    </lineage>
</organism>
<evidence type="ECO:0000313" key="3">
    <source>
        <dbReference type="Proteomes" id="UP000469724"/>
    </source>
</evidence>
<dbReference type="Proteomes" id="UP000469724">
    <property type="component" value="Unassembled WGS sequence"/>
</dbReference>
<keyword evidence="1" id="KW-0812">Transmembrane</keyword>
<dbReference type="AlphaFoldDB" id="A0A7K3NJM6"/>
<accession>A0A7K3NJM6</accession>
<gene>
    <name evidence="2" type="ORF">G3N56_04300</name>
</gene>
<evidence type="ECO:0000313" key="2">
    <source>
        <dbReference type="EMBL" id="NDY55965.1"/>
    </source>
</evidence>
<evidence type="ECO:0000256" key="1">
    <source>
        <dbReference type="SAM" id="Phobius"/>
    </source>
</evidence>
<keyword evidence="1" id="KW-0472">Membrane</keyword>
<keyword evidence="1" id="KW-1133">Transmembrane helix</keyword>
<sequence length="77" mass="8663">MDTLKTLVDMLFKIALIVAVAAFLRIYDQKRDIGRYAYISTGDLEYVVDTTTGVIYQGGFSMNHLTGEERTQNKPGK</sequence>
<proteinExistence type="predicted"/>
<dbReference type="RefSeq" id="WP_163301021.1">
    <property type="nucleotide sequence ID" value="NZ_JAAGRQ010000012.1"/>
</dbReference>
<keyword evidence="3" id="KW-1185">Reference proteome</keyword>
<name>A0A7K3NJM6_9BACT</name>
<reference evidence="2 3" key="1">
    <citation type="submission" date="2020-02" db="EMBL/GenBank/DDBJ databases">
        <title>Comparative genomics of sulfur disproportionating microorganisms.</title>
        <authorList>
            <person name="Ward L.M."/>
            <person name="Bertran E."/>
            <person name="Johnston D.T."/>
        </authorList>
    </citation>
    <scope>NUCLEOTIDE SEQUENCE [LARGE SCALE GENOMIC DNA]</scope>
    <source>
        <strain evidence="2 3">DSM 3696</strain>
    </source>
</reference>
<comment type="caution">
    <text evidence="2">The sequence shown here is derived from an EMBL/GenBank/DDBJ whole genome shotgun (WGS) entry which is preliminary data.</text>
</comment>